<sequence>MPLVLKDWEGVVLMMRLKSGDLPGSTTLLDLREIGRCQKFDHG</sequence>
<gene>
    <name evidence="1" type="ORF">PB1_11634</name>
</gene>
<dbReference type="EMBL" id="AFEU01000003">
    <property type="protein sequence ID" value="EIJ78209.1"/>
    <property type="molecule type" value="Genomic_DNA"/>
</dbReference>
<dbReference type="PATRIC" id="fig|997296.3.peg.2448"/>
<evidence type="ECO:0000313" key="2">
    <source>
        <dbReference type="Proteomes" id="UP000010523"/>
    </source>
</evidence>
<evidence type="ECO:0000313" key="1">
    <source>
        <dbReference type="EMBL" id="EIJ78209.1"/>
    </source>
</evidence>
<comment type="caution">
    <text evidence="1">The sequence shown here is derived from an EMBL/GenBank/DDBJ whole genome shotgun (WGS) entry which is preliminary data.</text>
</comment>
<name>I3DVD8_BACMT</name>
<dbReference type="AlphaFoldDB" id="I3DVD8"/>
<protein>
    <submittedName>
        <fullName evidence="1">Uncharacterized protein</fullName>
    </submittedName>
</protein>
<proteinExistence type="predicted"/>
<reference evidence="1 2" key="1">
    <citation type="journal article" date="2012" name="Appl. Environ. Microbiol.">
        <title>Genome Sequence of Thermotolerant Bacillus methanolicus: Features and Regulation Related to Methylotrophy and Production of L-Lysine and L-Glutamate from Methanol.</title>
        <authorList>
            <person name="Heggeset T.M."/>
            <person name="Krog A."/>
            <person name="Balzer S."/>
            <person name="Wentzel A."/>
            <person name="Ellingsen T.E."/>
            <person name="Brautaset T."/>
        </authorList>
    </citation>
    <scope>NUCLEOTIDE SEQUENCE [LARGE SCALE GENOMIC DNA]</scope>
    <source>
        <strain evidence="1 2">PB1</strain>
    </source>
</reference>
<keyword evidence="2" id="KW-1185">Reference proteome</keyword>
<organism evidence="1 2">
    <name type="scientific">Bacillus methanolicus PB1</name>
    <dbReference type="NCBI Taxonomy" id="997296"/>
    <lineage>
        <taxon>Bacteria</taxon>
        <taxon>Bacillati</taxon>
        <taxon>Bacillota</taxon>
        <taxon>Bacilli</taxon>
        <taxon>Bacillales</taxon>
        <taxon>Bacillaceae</taxon>
        <taxon>Bacillus</taxon>
    </lineage>
</organism>
<accession>I3DVD8</accession>
<dbReference type="Proteomes" id="UP000010523">
    <property type="component" value="Unassembled WGS sequence"/>
</dbReference>